<gene>
    <name evidence="2" type="ORF">EJ06DRAFT_523870</name>
</gene>
<feature type="region of interest" description="Disordered" evidence="1">
    <location>
        <begin position="82"/>
        <end position="109"/>
    </location>
</feature>
<organism evidence="2 3">
    <name type="scientific">Trichodelitschia bisporula</name>
    <dbReference type="NCBI Taxonomy" id="703511"/>
    <lineage>
        <taxon>Eukaryota</taxon>
        <taxon>Fungi</taxon>
        <taxon>Dikarya</taxon>
        <taxon>Ascomycota</taxon>
        <taxon>Pezizomycotina</taxon>
        <taxon>Dothideomycetes</taxon>
        <taxon>Dothideomycetes incertae sedis</taxon>
        <taxon>Phaeotrichales</taxon>
        <taxon>Phaeotrichaceae</taxon>
        <taxon>Trichodelitschia</taxon>
    </lineage>
</organism>
<name>A0A6G1HNF8_9PEZI</name>
<evidence type="ECO:0000313" key="3">
    <source>
        <dbReference type="Proteomes" id="UP000799640"/>
    </source>
</evidence>
<reference evidence="2" key="1">
    <citation type="journal article" date="2020" name="Stud. Mycol.">
        <title>101 Dothideomycetes genomes: a test case for predicting lifestyles and emergence of pathogens.</title>
        <authorList>
            <person name="Haridas S."/>
            <person name="Albert R."/>
            <person name="Binder M."/>
            <person name="Bloem J."/>
            <person name="Labutti K."/>
            <person name="Salamov A."/>
            <person name="Andreopoulos B."/>
            <person name="Baker S."/>
            <person name="Barry K."/>
            <person name="Bills G."/>
            <person name="Bluhm B."/>
            <person name="Cannon C."/>
            <person name="Castanera R."/>
            <person name="Culley D."/>
            <person name="Daum C."/>
            <person name="Ezra D."/>
            <person name="Gonzalez J."/>
            <person name="Henrissat B."/>
            <person name="Kuo A."/>
            <person name="Liang C."/>
            <person name="Lipzen A."/>
            <person name="Lutzoni F."/>
            <person name="Magnuson J."/>
            <person name="Mondo S."/>
            <person name="Nolan M."/>
            <person name="Ohm R."/>
            <person name="Pangilinan J."/>
            <person name="Park H.-J."/>
            <person name="Ramirez L."/>
            <person name="Alfaro M."/>
            <person name="Sun H."/>
            <person name="Tritt A."/>
            <person name="Yoshinaga Y."/>
            <person name="Zwiers L.-H."/>
            <person name="Turgeon B."/>
            <person name="Goodwin S."/>
            <person name="Spatafora J."/>
            <person name="Crous P."/>
            <person name="Grigoriev I."/>
        </authorList>
    </citation>
    <scope>NUCLEOTIDE SEQUENCE</scope>
    <source>
        <strain evidence="2">CBS 262.69</strain>
    </source>
</reference>
<feature type="region of interest" description="Disordered" evidence="1">
    <location>
        <begin position="1"/>
        <end position="26"/>
    </location>
</feature>
<protein>
    <submittedName>
        <fullName evidence="2">Uncharacterized protein</fullName>
    </submittedName>
</protein>
<proteinExistence type="predicted"/>
<accession>A0A6G1HNF8</accession>
<evidence type="ECO:0000313" key="2">
    <source>
        <dbReference type="EMBL" id="KAF2397396.1"/>
    </source>
</evidence>
<dbReference type="Proteomes" id="UP000799640">
    <property type="component" value="Unassembled WGS sequence"/>
</dbReference>
<keyword evidence="3" id="KW-1185">Reference proteome</keyword>
<dbReference type="AlphaFoldDB" id="A0A6G1HNF8"/>
<sequence length="250" mass="27216">MQSRASRAPIPSLQRRRSPSTPFTRGGILARHAQVDVLRALLASKTDQYWHVVHKAALAHVGTVHASRSALSTVRFTAVRSPHYGSRARDRHCRGAAERTPEPQLGPRTIPISAGLHTASTNIGKTDTGAAPERTPKTQRLRRLKPVPELDVHNGQERDVCLDSGAPVVQTPTIVADRDARVSRVGFALIPAIELPGRDRSAHGAGDVKQAQPRLALVRWGDEENWRGGRRTEAEECCVAQFLSNVSGKA</sequence>
<dbReference type="EMBL" id="ML996703">
    <property type="protein sequence ID" value="KAF2397396.1"/>
    <property type="molecule type" value="Genomic_DNA"/>
</dbReference>
<evidence type="ECO:0000256" key="1">
    <source>
        <dbReference type="SAM" id="MobiDB-lite"/>
    </source>
</evidence>